<dbReference type="Proteomes" id="UP000045706">
    <property type="component" value="Unassembled WGS sequence"/>
</dbReference>
<dbReference type="PANTHER" id="PTHR24148">
    <property type="entry name" value="ANKYRIN REPEAT DOMAIN-CONTAINING PROTEIN 39 HOMOLOG-RELATED"/>
    <property type="match status" value="1"/>
</dbReference>
<dbReference type="InterPro" id="IPR015797">
    <property type="entry name" value="NUDIX_hydrolase-like_dom_sf"/>
</dbReference>
<dbReference type="CDD" id="cd03676">
    <property type="entry name" value="NUDIX_Tnr3_like"/>
    <property type="match status" value="1"/>
</dbReference>
<dbReference type="FunFam" id="3.90.79.10:FF:000019">
    <property type="entry name" value="Thiamin pyrophosphokinase, putative"/>
    <property type="match status" value="1"/>
</dbReference>
<dbReference type="Gene3D" id="3.90.79.10">
    <property type="entry name" value="Nucleoside Triphosphate Pyrophosphohydrolase"/>
    <property type="match status" value="1"/>
</dbReference>
<evidence type="ECO:0000259" key="1">
    <source>
        <dbReference type="PROSITE" id="PS51462"/>
    </source>
</evidence>
<dbReference type="SUPFAM" id="SSF55811">
    <property type="entry name" value="Nudix"/>
    <property type="match status" value="1"/>
</dbReference>
<dbReference type="InterPro" id="IPR052895">
    <property type="entry name" value="HetReg/Transcr_Mod"/>
</dbReference>
<feature type="domain" description="Nudix hydrolase" evidence="1">
    <location>
        <begin position="878"/>
        <end position="1021"/>
    </location>
</feature>
<name>A0A0G4NCA9_VERLO</name>
<dbReference type="Pfam" id="PF00293">
    <property type="entry name" value="NUDIX"/>
    <property type="match status" value="1"/>
</dbReference>
<dbReference type="AlphaFoldDB" id="A0A0G4NCA9"/>
<evidence type="ECO:0000313" key="2">
    <source>
        <dbReference type="EMBL" id="CRK43935.1"/>
    </source>
</evidence>
<sequence length="1058" mass="118236">MHHLRTCRRLSSAASSQAIRHAGCARLGEARSSACIKGRHLTTPKSLSTTGLRPLSRTATLAMVPRHDHDGRPSVIFSYDDPVLPLDGSHIRILQLFRSGGDTAELQYASPLRCSLIETPIASPRPFKALSYTWGIGDRTHWIDVAGAALAITASLDTALRHIRSEEQDVMIWIDQICINQTDAIEKTTQVQIMEKIYSKADQVIVWLGPSADGSDEMMDCWQDIGQAARDLDIESYYNKEKLSLLQSMLQDLKPSDEVGRNFKALVDRASLAFQPLLQAMIAWNKRSWFQRVWTIQEVGLCREAVFRCGSKIITVELVALACHAFDSSIARLSHNLPEPETLQILAAAQQRNSAHILGSRRRRQRFNQGLEEGETLLALLKKFFTERTSLVTYIPDRIYGLLGLAVDAGRLGIVPDYTDDDPCPSFTAAARAIIESGEVELLSYSQFPKERALERLPSWVPDWRPMLQKPFNHIHDRVDDHQFTSGGETTVTLVPTESISILGIRGYIVDTIEQVTSKWNGGDFQDRLSNFRDAQQLYELAMTKEDPIYDDPQRRAEALWRVPIGDLYDAGDIFSCRAPSAAKFHYDRCIALLEIAVTDDFGADAEEQMANYAKMRHFQKPYSTYQSAVSGLLGMRPFVTRSGFLGMCAGGTTEGDIVVVFCGSRIPHILRPLQGGERFSFVGEAYCDGIMDGEIVQRRPETTFLISEGHILVAYTCAFFFPHPRGATGHHRLVYDKGNLNHDMASFRNFPSFMSLIDTVDNVSLDFDFGSLYKLLLPGDGRPHGFIVPVTVSRLPWTGDFVVNHERRFVQVKDAPSDADPSTWCNRAFQAVVDAIVADADTFKSVHGRHSEPFRVMGADYPVSIERFPAPLFGIGSRGAHMTGYVRTVEGLKIWVPRRSRHLFTYPGMLDTTVAGGVKAADEPWDCIVAEAGEEASLPIDYVQEHAQAVGAVTYVHKNDVKGAVFPTVLYVYDLEMPETMVPKPMDDEVEQFLLMSVEEVTEAMLRKEFKANCVPVMLDFYVRHGILTAANSTEYLDILTRLRRPLPIATSPRAGN</sequence>
<dbReference type="GO" id="GO:0044715">
    <property type="term" value="F:8-oxo-dGDP phosphatase activity"/>
    <property type="evidence" value="ECO:0007669"/>
    <property type="project" value="UniProtKB-ARBA"/>
</dbReference>
<dbReference type="PROSITE" id="PS51462">
    <property type="entry name" value="NUDIX"/>
    <property type="match status" value="1"/>
</dbReference>
<protein>
    <recommendedName>
        <fullName evidence="1">Nudix hydrolase domain-containing protein</fullName>
    </recommendedName>
</protein>
<evidence type="ECO:0000313" key="3">
    <source>
        <dbReference type="Proteomes" id="UP000045706"/>
    </source>
</evidence>
<dbReference type="InterPro" id="IPR010730">
    <property type="entry name" value="HET"/>
</dbReference>
<reference evidence="3" key="1">
    <citation type="submission" date="2015-05" db="EMBL/GenBank/DDBJ databases">
        <authorList>
            <person name="Fogelqvist Johan"/>
        </authorList>
    </citation>
    <scope>NUCLEOTIDE SEQUENCE [LARGE SCALE GENOMIC DNA]</scope>
</reference>
<proteinExistence type="predicted"/>
<gene>
    <name evidence="2" type="ORF">BN1723_005920</name>
</gene>
<organism evidence="2 3">
    <name type="scientific">Verticillium longisporum</name>
    <name type="common">Verticillium dahliae var. longisporum</name>
    <dbReference type="NCBI Taxonomy" id="100787"/>
    <lineage>
        <taxon>Eukaryota</taxon>
        <taxon>Fungi</taxon>
        <taxon>Dikarya</taxon>
        <taxon>Ascomycota</taxon>
        <taxon>Pezizomycotina</taxon>
        <taxon>Sordariomycetes</taxon>
        <taxon>Hypocreomycetidae</taxon>
        <taxon>Glomerellales</taxon>
        <taxon>Plectosphaerellaceae</taxon>
        <taxon>Verticillium</taxon>
    </lineage>
</organism>
<dbReference type="InterPro" id="IPR000086">
    <property type="entry name" value="NUDIX_hydrolase_dom"/>
</dbReference>
<dbReference type="Pfam" id="PF26639">
    <property type="entry name" value="Het-6_barrel"/>
    <property type="match status" value="1"/>
</dbReference>
<accession>A0A0G4NCA9</accession>
<dbReference type="EMBL" id="CVQI01033717">
    <property type="protein sequence ID" value="CRK43935.1"/>
    <property type="molecule type" value="Genomic_DNA"/>
</dbReference>
<dbReference type="PANTHER" id="PTHR24148:SF73">
    <property type="entry name" value="HET DOMAIN PROTEIN (AFU_ORTHOLOGUE AFUA_8G01020)"/>
    <property type="match status" value="1"/>
</dbReference>
<dbReference type="Pfam" id="PF06985">
    <property type="entry name" value="HET"/>
    <property type="match status" value="1"/>
</dbReference>